<protein>
    <recommendedName>
        <fullName evidence="3">TATA-box binding</fullName>
    </recommendedName>
</protein>
<organism evidence="1 2">
    <name type="scientific">Paenibacillus alvei</name>
    <name type="common">Bacillus alvei</name>
    <dbReference type="NCBI Taxonomy" id="44250"/>
    <lineage>
        <taxon>Bacteria</taxon>
        <taxon>Bacillati</taxon>
        <taxon>Bacillota</taxon>
        <taxon>Bacilli</taxon>
        <taxon>Bacillales</taxon>
        <taxon>Paenibacillaceae</taxon>
        <taxon>Paenibacillus</taxon>
    </lineage>
</organism>
<dbReference type="RefSeq" id="WP_138184491.1">
    <property type="nucleotide sequence ID" value="NZ_LS992241.1"/>
</dbReference>
<evidence type="ECO:0000313" key="2">
    <source>
        <dbReference type="Proteomes" id="UP000304148"/>
    </source>
</evidence>
<accession>A0A383R5Z8</accession>
<dbReference type="Gene3D" id="3.30.360.40">
    <property type="entry name" value="YwmB-like"/>
    <property type="match status" value="1"/>
</dbReference>
<proteinExistence type="predicted"/>
<evidence type="ECO:0008006" key="3">
    <source>
        <dbReference type="Google" id="ProtNLM"/>
    </source>
</evidence>
<dbReference type="Pfam" id="PF08680">
    <property type="entry name" value="DUF1779"/>
    <property type="match status" value="1"/>
</dbReference>
<gene>
    <name evidence="1" type="ORF">PBLR_10402</name>
</gene>
<name>A0A383R5Z8_PAEAL</name>
<dbReference type="EMBL" id="LS992241">
    <property type="protein sequence ID" value="SYX81982.1"/>
    <property type="molecule type" value="Genomic_DNA"/>
</dbReference>
<dbReference type="AlphaFoldDB" id="A0A383R5Z8"/>
<dbReference type="Proteomes" id="UP000304148">
    <property type="component" value="Chromosome"/>
</dbReference>
<reference evidence="2" key="1">
    <citation type="submission" date="2018-08" db="EMBL/GenBank/DDBJ databases">
        <authorList>
            <person name="Chevrot R."/>
        </authorList>
    </citation>
    <scope>NUCLEOTIDE SEQUENCE [LARGE SCALE GENOMIC DNA]</scope>
</reference>
<sequence length="257" mass="28583">MHAVRRSAVAAVGLVLLALCGAIALIGSSDRWQLTGSQESVEKLDLVKRVNMLWVLAELVGSKEFQTTVLIQGNYTADGSKEKNLEQWKKDAGITAHLISKEEQGKEAYRGIYISDSIEAAILWFQEEDGRVYYTISIQGSARTGMTQSAAEGEQLMKKLPSHYGAEWTATVQTVASQSLKDSFERAERSLREWGQAEPLDRYEDERTISVSYQTDYMGSGVQMKHGNANLQLAVHENRDKGETRISFGTPLIAVEY</sequence>
<dbReference type="SUPFAM" id="SSF143842">
    <property type="entry name" value="YwmB-like"/>
    <property type="match status" value="1"/>
</dbReference>
<evidence type="ECO:0000313" key="1">
    <source>
        <dbReference type="EMBL" id="SYX81982.1"/>
    </source>
</evidence>
<dbReference type="InterPro" id="IPR036209">
    <property type="entry name" value="YwmB-like_sf"/>
</dbReference>
<dbReference type="InterPro" id="IPR014794">
    <property type="entry name" value="DUF1779"/>
</dbReference>